<sequence>MLRIVYRVPFLCAVLLICMLIQAEPCQAKEVSVELVWKLGQAGWVEIEVEKGDYQLIVDSTTRKFPAGSSLQVGWGGWTPVLRINHEEFQVLRGAVVEIKGINSGSLSVKTPEDKAVVYRGDLHLTWQNSHWKLVNRVGSEDYLKGVVPIEMSNEWSNGGAEALKAQAVAARTFLVKHTENGKKAITDSPDIDQAYAGKLVEGEASVAVDATRGEILVDEQSKQPIEALYSSHSGGYTEDAINVWGKSDANNVAHPDPFSQTVGGAANRWRFIVSAPVLGSSFGLGPVQKVELDKYPSGRVKSVRMEDGFGKSKTVTGRTFVRKFYPYGQPIREFAFLGSFFESRKMATSQDPLRKSGLTAVPQTEQGPLLSKLYSSALGPSTDSQPYGVYIFDGRGWGHGVGMSQWGAYHMSQLGYNYKDILSFYYSNALISKT</sequence>
<evidence type="ECO:0000313" key="3">
    <source>
        <dbReference type="EMBL" id="TGE37882.1"/>
    </source>
</evidence>
<dbReference type="InterPro" id="IPR013486">
    <property type="entry name" value="SpoIID/LytB"/>
</dbReference>
<keyword evidence="1" id="KW-0732">Signal</keyword>
<comment type="caution">
    <text evidence="3">The sequence shown here is derived from an EMBL/GenBank/DDBJ whole genome shotgun (WGS) entry which is preliminary data.</text>
</comment>
<feature type="domain" description="Sporulation stage II protein D amidase enhancer LytB N-terminal" evidence="2">
    <location>
        <begin position="129"/>
        <end position="218"/>
    </location>
</feature>
<gene>
    <name evidence="3" type="ORF">E4K67_14370</name>
</gene>
<keyword evidence="4" id="KW-1185">Reference proteome</keyword>
<dbReference type="Proteomes" id="UP000298460">
    <property type="component" value="Unassembled WGS sequence"/>
</dbReference>
<evidence type="ECO:0000256" key="1">
    <source>
        <dbReference type="SAM" id="SignalP"/>
    </source>
</evidence>
<organism evidence="3 4">
    <name type="scientific">Desulfosporosinus fructosivorans</name>
    <dbReference type="NCBI Taxonomy" id="2018669"/>
    <lineage>
        <taxon>Bacteria</taxon>
        <taxon>Bacillati</taxon>
        <taxon>Bacillota</taxon>
        <taxon>Clostridia</taxon>
        <taxon>Eubacteriales</taxon>
        <taxon>Desulfitobacteriaceae</taxon>
        <taxon>Desulfosporosinus</taxon>
    </lineage>
</organism>
<accession>A0A4Z0R4B1</accession>
<dbReference type="EMBL" id="SPQQ01000004">
    <property type="protein sequence ID" value="TGE37882.1"/>
    <property type="molecule type" value="Genomic_DNA"/>
</dbReference>
<dbReference type="NCBIfam" id="TIGR02669">
    <property type="entry name" value="SpoIID_LytB"/>
    <property type="match status" value="1"/>
</dbReference>
<name>A0A4Z0R4B1_9FIRM</name>
<feature type="chain" id="PRO_5039340744" evidence="1">
    <location>
        <begin position="24"/>
        <end position="435"/>
    </location>
</feature>
<dbReference type="AlphaFoldDB" id="A0A4Z0R4B1"/>
<reference evidence="3 4" key="1">
    <citation type="submission" date="2019-03" db="EMBL/GenBank/DDBJ databases">
        <title>Draft Genome Sequence of Desulfosporosinus fructosivorans Strain 63.6F, Isolated from Marine Sediment in the Baltic Sea.</title>
        <authorList>
            <person name="Hausmann B."/>
            <person name="Vandieken V."/>
            <person name="Pjevac P."/>
            <person name="Schreck K."/>
            <person name="Herbold C.W."/>
            <person name="Loy A."/>
        </authorList>
    </citation>
    <scope>NUCLEOTIDE SEQUENCE [LARGE SCALE GENOMIC DNA]</scope>
    <source>
        <strain evidence="3 4">63.6F</strain>
    </source>
</reference>
<dbReference type="OrthoDB" id="9794671at2"/>
<dbReference type="GO" id="GO:0030435">
    <property type="term" value="P:sporulation resulting in formation of a cellular spore"/>
    <property type="evidence" value="ECO:0007669"/>
    <property type="project" value="InterPro"/>
</dbReference>
<feature type="signal peptide" evidence="1">
    <location>
        <begin position="1"/>
        <end position="23"/>
    </location>
</feature>
<evidence type="ECO:0000313" key="4">
    <source>
        <dbReference type="Proteomes" id="UP000298460"/>
    </source>
</evidence>
<dbReference type="InterPro" id="IPR013693">
    <property type="entry name" value="SpoIID/LytB_N"/>
</dbReference>
<proteinExistence type="predicted"/>
<evidence type="ECO:0000259" key="2">
    <source>
        <dbReference type="Pfam" id="PF08486"/>
    </source>
</evidence>
<dbReference type="Pfam" id="PF08486">
    <property type="entry name" value="SpoIID"/>
    <property type="match status" value="1"/>
</dbReference>
<dbReference type="RefSeq" id="WP_135547816.1">
    <property type="nucleotide sequence ID" value="NZ_SPQQ01000004.1"/>
</dbReference>
<protein>
    <submittedName>
        <fullName evidence="3">SpoIID/LytB domain-containing protein</fullName>
    </submittedName>
</protein>